<evidence type="ECO:0000313" key="3">
    <source>
        <dbReference type="Proteomes" id="UP000076722"/>
    </source>
</evidence>
<name>A0A164X5X0_9AGAM</name>
<evidence type="ECO:0000256" key="1">
    <source>
        <dbReference type="SAM" id="MobiDB-lite"/>
    </source>
</evidence>
<dbReference type="AlphaFoldDB" id="A0A164X5X0"/>
<feature type="compositionally biased region" description="Pro residues" evidence="1">
    <location>
        <begin position="214"/>
        <end position="224"/>
    </location>
</feature>
<feature type="compositionally biased region" description="Basic and acidic residues" evidence="1">
    <location>
        <begin position="407"/>
        <end position="425"/>
    </location>
</feature>
<organism evidence="2 3">
    <name type="scientific">Sistotremastrum niveocremeum HHB9708</name>
    <dbReference type="NCBI Taxonomy" id="1314777"/>
    <lineage>
        <taxon>Eukaryota</taxon>
        <taxon>Fungi</taxon>
        <taxon>Dikarya</taxon>
        <taxon>Basidiomycota</taxon>
        <taxon>Agaricomycotina</taxon>
        <taxon>Agaricomycetes</taxon>
        <taxon>Sistotremastrales</taxon>
        <taxon>Sistotremastraceae</taxon>
        <taxon>Sertulicium</taxon>
        <taxon>Sertulicium niveocremeum</taxon>
    </lineage>
</organism>
<dbReference type="EMBL" id="KV419401">
    <property type="protein sequence ID" value="KZS95662.1"/>
    <property type="molecule type" value="Genomic_DNA"/>
</dbReference>
<feature type="compositionally biased region" description="Polar residues" evidence="1">
    <location>
        <begin position="489"/>
        <end position="499"/>
    </location>
</feature>
<feature type="compositionally biased region" description="Polar residues" evidence="1">
    <location>
        <begin position="239"/>
        <end position="252"/>
    </location>
</feature>
<feature type="region of interest" description="Disordered" evidence="1">
    <location>
        <begin position="1"/>
        <end position="84"/>
    </location>
</feature>
<feature type="compositionally biased region" description="Basic residues" evidence="1">
    <location>
        <begin position="14"/>
        <end position="24"/>
    </location>
</feature>
<reference evidence="2 3" key="1">
    <citation type="journal article" date="2016" name="Mol. Biol. Evol.">
        <title>Comparative Genomics of Early-Diverging Mushroom-Forming Fungi Provides Insights into the Origins of Lignocellulose Decay Capabilities.</title>
        <authorList>
            <person name="Nagy L.G."/>
            <person name="Riley R."/>
            <person name="Tritt A."/>
            <person name="Adam C."/>
            <person name="Daum C."/>
            <person name="Floudas D."/>
            <person name="Sun H."/>
            <person name="Yadav J.S."/>
            <person name="Pangilinan J."/>
            <person name="Larsson K.H."/>
            <person name="Matsuura K."/>
            <person name="Barry K."/>
            <person name="Labutti K."/>
            <person name="Kuo R."/>
            <person name="Ohm R.A."/>
            <person name="Bhattacharya S.S."/>
            <person name="Shirouzu T."/>
            <person name="Yoshinaga Y."/>
            <person name="Martin F.M."/>
            <person name="Grigoriev I.V."/>
            <person name="Hibbett D.S."/>
        </authorList>
    </citation>
    <scope>NUCLEOTIDE SEQUENCE [LARGE SCALE GENOMIC DNA]</scope>
    <source>
        <strain evidence="2 3">HHB9708</strain>
    </source>
</reference>
<feature type="region of interest" description="Disordered" evidence="1">
    <location>
        <begin position="193"/>
        <end position="265"/>
    </location>
</feature>
<feature type="region of interest" description="Disordered" evidence="1">
    <location>
        <begin position="400"/>
        <end position="501"/>
    </location>
</feature>
<feature type="compositionally biased region" description="Basic and acidic residues" evidence="1">
    <location>
        <begin position="319"/>
        <end position="334"/>
    </location>
</feature>
<evidence type="ECO:0000313" key="2">
    <source>
        <dbReference type="EMBL" id="KZS95662.1"/>
    </source>
</evidence>
<dbReference type="Proteomes" id="UP000076722">
    <property type="component" value="Unassembled WGS sequence"/>
</dbReference>
<proteinExistence type="predicted"/>
<accession>A0A164X5X0</accession>
<sequence length="697" mass="75006">MPKTTVNLPDVAPPRRKRSQRKKGPPTLKNAVPDSPALNILRPSPIPPAPPSLASESTSSSENTVKTDTKTQPPERPQSSFSNHSVAEGIQIDTHGSYTAEFAGTASRSSGVHLTFHISLDPDRLCTLLSQSLPSLKSTGPCNVEPLPQPKKPSIDIVSPLPLPVQPQIYTSTNLYTTSEYQHTHYTCSLPTHAASPLPRADSPLSFTEIRPTSPSPPRSPSPPCVEALRPPARGLSPYVNSPESDSDSSYMPPTPPADDYSEPYVRSDVPQALAWGDQGFSFNQILDSGPYVESHAEPTFPSSFPKSFSSTSPFVKEAEEPWERDSESLREPESPAMYNPYRESTRRIQDLNFGPREPSGLFSKGFQYTRDEQSHVRFMHGAFTSPLHRAFGSRDAGFGVDEEAEHPDSDDSRTDSPGDRRASCDDDDDEDCSSRCSSSTGGTPHVEASTPKVQPETFEEIVGSKNLDQSGHMIERPSNLVPEDARTSRTPTDSNAAASVSRAPVIETANKPNSMPGQKSVPVLNKLLTNIPDLPSNSTTTSPVLSTHSHDTSLISLVSPDSPVLPRPKMIKPLVHTGLHNAPAPHTHPDVPSQAVIPITVPPALNAYPIFTPPSSSAPESVASSEPIVTTGLGGSSIGGGSGGRGGDVDCNNIREATIEAHQSTMMQSSMSYQENKGFQASYNESQRKVITIIVN</sequence>
<feature type="region of interest" description="Disordered" evidence="1">
    <location>
        <begin position="319"/>
        <end position="357"/>
    </location>
</feature>
<protein>
    <submittedName>
        <fullName evidence="2">Uncharacterized protein</fullName>
    </submittedName>
</protein>
<keyword evidence="3" id="KW-1185">Reference proteome</keyword>
<gene>
    <name evidence="2" type="ORF">SISNIDRAFT_542638</name>
</gene>
<feature type="compositionally biased region" description="Low complexity" evidence="1">
    <location>
        <begin position="52"/>
        <end position="64"/>
    </location>
</feature>